<dbReference type="EMBL" id="JBBWUH010000010">
    <property type="protein sequence ID" value="KAK8155728.1"/>
    <property type="molecule type" value="Genomic_DNA"/>
</dbReference>
<comment type="caution">
    <text evidence="3">The sequence shown here is derived from an EMBL/GenBank/DDBJ whole genome shotgun (WGS) entry which is preliminary data.</text>
</comment>
<dbReference type="PROSITE" id="PS50097">
    <property type="entry name" value="BTB"/>
    <property type="match status" value="1"/>
</dbReference>
<gene>
    <name evidence="3" type="ORF">IWX90DRAFT_489684</name>
</gene>
<dbReference type="Proteomes" id="UP001456524">
    <property type="component" value="Unassembled WGS sequence"/>
</dbReference>
<accession>A0ABR1XHY2</accession>
<organism evidence="3 4">
    <name type="scientific">Phyllosticta citrichinensis</name>
    <dbReference type="NCBI Taxonomy" id="1130410"/>
    <lineage>
        <taxon>Eukaryota</taxon>
        <taxon>Fungi</taxon>
        <taxon>Dikarya</taxon>
        <taxon>Ascomycota</taxon>
        <taxon>Pezizomycotina</taxon>
        <taxon>Dothideomycetes</taxon>
        <taxon>Dothideomycetes incertae sedis</taxon>
        <taxon>Botryosphaeriales</taxon>
        <taxon>Phyllostictaceae</taxon>
        <taxon>Phyllosticta</taxon>
    </lineage>
</organism>
<dbReference type="Pfam" id="PF00651">
    <property type="entry name" value="BTB"/>
    <property type="match status" value="1"/>
</dbReference>
<dbReference type="InterPro" id="IPR011333">
    <property type="entry name" value="SKP1/BTB/POZ_sf"/>
</dbReference>
<dbReference type="CDD" id="cd18186">
    <property type="entry name" value="BTB_POZ_ZBTB_KLHL-like"/>
    <property type="match status" value="1"/>
</dbReference>
<evidence type="ECO:0000313" key="4">
    <source>
        <dbReference type="Proteomes" id="UP001456524"/>
    </source>
</evidence>
<feature type="region of interest" description="Disordered" evidence="1">
    <location>
        <begin position="220"/>
        <end position="317"/>
    </location>
</feature>
<reference evidence="3 4" key="1">
    <citation type="journal article" date="2022" name="G3 (Bethesda)">
        <title>Enemy or ally: a genomic approach to elucidate the lifestyle of Phyllosticta citrichinaensis.</title>
        <authorList>
            <person name="Buijs V.A."/>
            <person name="Groenewald J.Z."/>
            <person name="Haridas S."/>
            <person name="LaButti K.M."/>
            <person name="Lipzen A."/>
            <person name="Martin F.M."/>
            <person name="Barry K."/>
            <person name="Grigoriev I.V."/>
            <person name="Crous P.W."/>
            <person name="Seidl M.F."/>
        </authorList>
    </citation>
    <scope>NUCLEOTIDE SEQUENCE [LARGE SCALE GENOMIC DNA]</scope>
    <source>
        <strain evidence="3 4">CBS 129764</strain>
    </source>
</reference>
<dbReference type="Gene3D" id="3.30.710.10">
    <property type="entry name" value="Potassium Channel Kv1.1, Chain A"/>
    <property type="match status" value="1"/>
</dbReference>
<dbReference type="SUPFAM" id="SSF54695">
    <property type="entry name" value="POZ domain"/>
    <property type="match status" value="1"/>
</dbReference>
<dbReference type="InterPro" id="IPR000210">
    <property type="entry name" value="BTB/POZ_dom"/>
</dbReference>
<protein>
    <recommendedName>
        <fullName evidence="2">BTB domain-containing protein</fullName>
    </recommendedName>
</protein>
<feature type="compositionally biased region" description="Basic and acidic residues" evidence="1">
    <location>
        <begin position="252"/>
        <end position="282"/>
    </location>
</feature>
<proteinExistence type="predicted"/>
<sequence>MAAQIDTARLFKDDKFTDVEMRIEGQSYGRAHKLVLYNRSSRFREILDQDVHAQQIDMDFLKLAPLKFRPWVARGLLEAIYTGKLESFSKQKPRIYCLMRQLVFHNVGHHEKFSLLQQAAANCFKQIFDDIDLDNQNFPKQYDALISQIYGKEDKRPILPPEIDEHGIRDFFRDYHLPSACKYLDRQKTEKLLEESSAFADDFHGCFGSDLSALVWREDHNEKENEENDSSKKREQTNGMGDENVNMENEENEKKESEEKKKRESEENDNSEREQDDRDAKRPRLQRLMSGEVGPRNTTLSGRAQRNMIGEGAMQQG</sequence>
<name>A0ABR1XHY2_9PEZI</name>
<feature type="compositionally biased region" description="Basic and acidic residues" evidence="1">
    <location>
        <begin position="220"/>
        <end position="236"/>
    </location>
</feature>
<keyword evidence="4" id="KW-1185">Reference proteome</keyword>
<evidence type="ECO:0000256" key="1">
    <source>
        <dbReference type="SAM" id="MobiDB-lite"/>
    </source>
</evidence>
<evidence type="ECO:0000259" key="2">
    <source>
        <dbReference type="PROSITE" id="PS50097"/>
    </source>
</evidence>
<evidence type="ECO:0000313" key="3">
    <source>
        <dbReference type="EMBL" id="KAK8155728.1"/>
    </source>
</evidence>
<feature type="domain" description="BTB" evidence="2">
    <location>
        <begin position="17"/>
        <end position="89"/>
    </location>
</feature>